<dbReference type="PANTHER" id="PTHR11937">
    <property type="entry name" value="ACTIN"/>
    <property type="match status" value="1"/>
</dbReference>
<dbReference type="InterPro" id="IPR004000">
    <property type="entry name" value="Actin"/>
</dbReference>
<gene>
    <name evidence="5" type="ORF">BINO364_LOCUS11299</name>
</gene>
<dbReference type="AlphaFoldDB" id="A0A8J9UVP7"/>
<dbReference type="FunFam" id="3.30.420.40:FF:000048">
    <property type="entry name" value="ARP5 actin-related protein 5 homolog"/>
    <property type="match status" value="1"/>
</dbReference>
<evidence type="ECO:0000313" key="6">
    <source>
        <dbReference type="Proteomes" id="UP000838878"/>
    </source>
</evidence>
<feature type="non-terminal residue" evidence="5">
    <location>
        <position position="667"/>
    </location>
</feature>
<dbReference type="SMART" id="SM00268">
    <property type="entry name" value="ACTIN"/>
    <property type="match status" value="1"/>
</dbReference>
<dbReference type="CDD" id="cd10211">
    <property type="entry name" value="ASKHA_NBD_Arp5"/>
    <property type="match status" value="1"/>
</dbReference>
<keyword evidence="4" id="KW-0175">Coiled coil</keyword>
<sequence length="667" mass="76399">MELDNLEDVLVLKDYKTVPDIVHEYGPTIKFGHIPLVIDNGSYQCRVGWSIHDEPYLTFKNLIARPRKDRCKKDAEPPVTPPIQIGNDIINIEAVRFQLKTQFDKNVVTHFEVQEQVCDYIFSHLGIDNEGSVPHPIVMTEAFVTPNYSRQLMSELLFEGYRVPAVSYGVDSLFSLYKNNIGDTALIINCGYHTIHIVPVIRGKVISEHARRINLGGSEIISYMHKLLQLKYPVHVNAITMSRIEEILHEHSSIALDYQEEIRKWANPDYYEANVKRVQLPFVQPSSSSGLTAEQQKERKKEMARRLLEINARKREERLAEDEEQLNQLLALQELIEDGDTEEFNEAIKGFEIKNYGDLQRQIANLNMKIEKNKQRIAAAANADEPAEPRPAGRFHPPADPDAFLVWLNETRAKHREVVARREARRARRAAMARRRTAAAAERMRAISRLAAAGDDFGYRDSDWDVYKSISREADSDSEADGERLVELEEALREHEPPQPCHQHHQLHLAIEPYRAPELMFQPSMMGNLEAGLAETMEYVFKHFSDEDQLLLANNVFITGGCSQFPGLKERLERELLEMRPFQSTHKVVMAKNPSLDAWYGARDFAGSNDFEKWCISKEEYYEMGGEYLKEHHASNKYYKSPAPIIDNTMAPAGDANVVKEEIVVDC</sequence>
<dbReference type="Gene3D" id="3.30.420.40">
    <property type="match status" value="2"/>
</dbReference>
<keyword evidence="2" id="KW-0539">Nucleus</keyword>
<dbReference type="OrthoDB" id="7340501at2759"/>
<dbReference type="EMBL" id="OV170225">
    <property type="protein sequence ID" value="CAH0725749.1"/>
    <property type="molecule type" value="Genomic_DNA"/>
</dbReference>
<dbReference type="FunFam" id="3.30.420.40:FF:000237">
    <property type="entry name" value="Actin-related protein 5"/>
    <property type="match status" value="1"/>
</dbReference>
<name>A0A8J9UVP7_9NEOP</name>
<dbReference type="SUPFAM" id="SSF53067">
    <property type="entry name" value="Actin-like ATPase domain"/>
    <property type="match status" value="2"/>
</dbReference>
<evidence type="ECO:0000313" key="5">
    <source>
        <dbReference type="EMBL" id="CAH0725749.1"/>
    </source>
</evidence>
<proteinExistence type="inferred from homology"/>
<evidence type="ECO:0000256" key="1">
    <source>
        <dbReference type="ARBA" id="ARBA00004123"/>
    </source>
</evidence>
<dbReference type="Pfam" id="PF00022">
    <property type="entry name" value="Actin"/>
    <property type="match status" value="2"/>
</dbReference>
<feature type="coiled-coil region" evidence="4">
    <location>
        <begin position="356"/>
        <end position="383"/>
    </location>
</feature>
<feature type="coiled-coil region" evidence="4">
    <location>
        <begin position="293"/>
        <end position="332"/>
    </location>
</feature>
<protein>
    <recommendedName>
        <fullName evidence="7">Actin-related protein 5</fullName>
    </recommendedName>
</protein>
<reference evidence="5" key="1">
    <citation type="submission" date="2021-12" db="EMBL/GenBank/DDBJ databases">
        <authorList>
            <person name="Martin H S."/>
        </authorList>
    </citation>
    <scope>NUCLEOTIDE SEQUENCE</scope>
</reference>
<dbReference type="GO" id="GO:0005634">
    <property type="term" value="C:nucleus"/>
    <property type="evidence" value="ECO:0007669"/>
    <property type="project" value="UniProtKB-SubCell"/>
</dbReference>
<comment type="subcellular location">
    <subcellularLocation>
        <location evidence="1">Nucleus</location>
    </subcellularLocation>
</comment>
<accession>A0A8J9UVP7</accession>
<dbReference type="Proteomes" id="UP000838878">
    <property type="component" value="Chromosome 5"/>
</dbReference>
<evidence type="ECO:0000256" key="3">
    <source>
        <dbReference type="RuleBase" id="RU000487"/>
    </source>
</evidence>
<dbReference type="InterPro" id="IPR043129">
    <property type="entry name" value="ATPase_NBD"/>
</dbReference>
<comment type="similarity">
    <text evidence="3">Belongs to the actin family.</text>
</comment>
<dbReference type="FunFam" id="3.30.420.40:FF:000058">
    <property type="entry name" value="Putative actin-related protein 5"/>
    <property type="match status" value="1"/>
</dbReference>
<evidence type="ECO:0000256" key="4">
    <source>
        <dbReference type="SAM" id="Coils"/>
    </source>
</evidence>
<evidence type="ECO:0008006" key="7">
    <source>
        <dbReference type="Google" id="ProtNLM"/>
    </source>
</evidence>
<organism evidence="5 6">
    <name type="scientific">Brenthis ino</name>
    <name type="common">lesser marbled fritillary</name>
    <dbReference type="NCBI Taxonomy" id="405034"/>
    <lineage>
        <taxon>Eukaryota</taxon>
        <taxon>Metazoa</taxon>
        <taxon>Ecdysozoa</taxon>
        <taxon>Arthropoda</taxon>
        <taxon>Hexapoda</taxon>
        <taxon>Insecta</taxon>
        <taxon>Pterygota</taxon>
        <taxon>Neoptera</taxon>
        <taxon>Endopterygota</taxon>
        <taxon>Lepidoptera</taxon>
        <taxon>Glossata</taxon>
        <taxon>Ditrysia</taxon>
        <taxon>Papilionoidea</taxon>
        <taxon>Nymphalidae</taxon>
        <taxon>Heliconiinae</taxon>
        <taxon>Argynnini</taxon>
        <taxon>Brenthis</taxon>
    </lineage>
</organism>
<keyword evidence="6" id="KW-1185">Reference proteome</keyword>
<evidence type="ECO:0000256" key="2">
    <source>
        <dbReference type="ARBA" id="ARBA00023242"/>
    </source>
</evidence>